<keyword evidence="7 8" id="KW-0539">Nucleus</keyword>
<evidence type="ECO:0000313" key="11">
    <source>
        <dbReference type="Proteomes" id="UP000327085"/>
    </source>
</evidence>
<dbReference type="InterPro" id="IPR003851">
    <property type="entry name" value="Znf_Dof"/>
</dbReference>
<dbReference type="GO" id="GO:0003700">
    <property type="term" value="F:DNA-binding transcription factor activity"/>
    <property type="evidence" value="ECO:0007669"/>
    <property type="project" value="InterPro"/>
</dbReference>
<keyword evidence="1" id="KW-0479">Metal-binding</keyword>
<evidence type="ECO:0000256" key="7">
    <source>
        <dbReference type="ARBA" id="ARBA00023242"/>
    </source>
</evidence>
<evidence type="ECO:0000256" key="8">
    <source>
        <dbReference type="PROSITE-ProRule" id="PRU00071"/>
    </source>
</evidence>
<dbReference type="InParanoid" id="A0A5E4G9M5"/>
<keyword evidence="6" id="KW-0804">Transcription</keyword>
<sequence>MYVKAKAISFCGDMSETESRSNENSNDIKLFGRTIPLLQTQIEAITGKNSQVPPKSQFMDSCSELTKAEADGPCAENSVQAGTSAICKKEEKSRMQVNEARVNAKTNSKQAENRILEQEEDFQKPDKALPCPRCNSLDTKFCYFNNYNVNQPRHFCKNCQRYWTAGGTMRSVPVGAGRRKNKHLASQYHQIIVSSDGVPSTRLETTDSINHQLLSCRKSLSTFGLPDRAGTVLKFGHEAPLCESMDTVVNLRDPRTCVEIGSVSGRESGDEPSCVSSVTVCGNQGSELSKNILQRDRIGLQGSCSEPNISPPLNYYPVAPLVFPWNPGWRNAASPAAPQHSQSICVQNCTAPNQVQWYPTPVLVVPGPCPQSIPLQTVPAPYWGLLPVCPAGMGNLSLSGSNGCLSPSSSTSNSCCSGNGSPILGKHSRDSNIMDEEKSENRVLVPKPLRVDDPDEALKSPIWASLGIKRDLKTRVFRTSKSMTEGKSHIFIPNHRSNSSSSF</sequence>
<dbReference type="Proteomes" id="UP000327085">
    <property type="component" value="Chromosome 7"/>
</dbReference>
<evidence type="ECO:0000256" key="2">
    <source>
        <dbReference type="ARBA" id="ARBA00022771"/>
    </source>
</evidence>
<protein>
    <submittedName>
        <fullName evidence="10">PREDICTED: cyclic dof factor</fullName>
    </submittedName>
</protein>
<dbReference type="PROSITE" id="PS50884">
    <property type="entry name" value="ZF_DOF_2"/>
    <property type="match status" value="1"/>
</dbReference>
<evidence type="ECO:0000256" key="4">
    <source>
        <dbReference type="ARBA" id="ARBA00023015"/>
    </source>
</evidence>
<keyword evidence="4" id="KW-0805">Transcription regulation</keyword>
<keyword evidence="5 8" id="KW-0238">DNA-binding</keyword>
<proteinExistence type="predicted"/>
<gene>
    <name evidence="10" type="ORF">ALMOND_2B001459</name>
</gene>
<dbReference type="Pfam" id="PF02701">
    <property type="entry name" value="Zn_ribbon_Dof"/>
    <property type="match status" value="1"/>
</dbReference>
<feature type="domain" description="Dof-type" evidence="9">
    <location>
        <begin position="129"/>
        <end position="183"/>
    </location>
</feature>
<dbReference type="EMBL" id="CABIKO010000453">
    <property type="protein sequence ID" value="VVA36456.1"/>
    <property type="molecule type" value="Genomic_DNA"/>
</dbReference>
<dbReference type="GO" id="GO:0008270">
    <property type="term" value="F:zinc ion binding"/>
    <property type="evidence" value="ECO:0007669"/>
    <property type="project" value="UniProtKB-KW"/>
</dbReference>
<dbReference type="PROSITE" id="PS01361">
    <property type="entry name" value="ZF_DOF_1"/>
    <property type="match status" value="1"/>
</dbReference>
<keyword evidence="2 8" id="KW-0863">Zinc-finger</keyword>
<dbReference type="InterPro" id="IPR045174">
    <property type="entry name" value="Dof"/>
</dbReference>
<evidence type="ECO:0000256" key="3">
    <source>
        <dbReference type="ARBA" id="ARBA00022833"/>
    </source>
</evidence>
<dbReference type="AlphaFoldDB" id="A0A5E4G9M5"/>
<dbReference type="PANTHER" id="PTHR31089:SF47">
    <property type="entry name" value="DOF-TYPE DOMAIN-CONTAINING PROTEIN"/>
    <property type="match status" value="1"/>
</dbReference>
<evidence type="ECO:0000256" key="5">
    <source>
        <dbReference type="ARBA" id="ARBA00023125"/>
    </source>
</evidence>
<evidence type="ECO:0000256" key="1">
    <source>
        <dbReference type="ARBA" id="ARBA00022723"/>
    </source>
</evidence>
<name>A0A5E4G9M5_PRUDU</name>
<dbReference type="PANTHER" id="PTHR31089">
    <property type="entry name" value="CYCLIC DOF FACTOR 2"/>
    <property type="match status" value="1"/>
</dbReference>
<dbReference type="GO" id="GO:0003677">
    <property type="term" value="F:DNA binding"/>
    <property type="evidence" value="ECO:0007669"/>
    <property type="project" value="UniProtKB-UniRule"/>
</dbReference>
<reference evidence="11" key="1">
    <citation type="journal article" date="2020" name="Plant J.">
        <title>Transposons played a major role in the diversification between the closely related almond and peach genomes: results from the almond genome sequence.</title>
        <authorList>
            <person name="Alioto T."/>
            <person name="Alexiou K.G."/>
            <person name="Bardil A."/>
            <person name="Barteri F."/>
            <person name="Castanera R."/>
            <person name="Cruz F."/>
            <person name="Dhingra A."/>
            <person name="Duval H."/>
            <person name="Fernandez I Marti A."/>
            <person name="Frias L."/>
            <person name="Galan B."/>
            <person name="Garcia J.L."/>
            <person name="Howad W."/>
            <person name="Gomez-Garrido J."/>
            <person name="Gut M."/>
            <person name="Julca I."/>
            <person name="Morata J."/>
            <person name="Puigdomenech P."/>
            <person name="Ribeca P."/>
            <person name="Rubio Cabetas M.J."/>
            <person name="Vlasova A."/>
            <person name="Wirthensohn M."/>
            <person name="Garcia-Mas J."/>
            <person name="Gabaldon T."/>
            <person name="Casacuberta J.M."/>
            <person name="Arus P."/>
        </authorList>
    </citation>
    <scope>NUCLEOTIDE SEQUENCE [LARGE SCALE GENOMIC DNA]</scope>
    <source>
        <strain evidence="11">cv. Texas</strain>
    </source>
</reference>
<accession>A0A5E4G9M5</accession>
<organism evidence="10 11">
    <name type="scientific">Prunus dulcis</name>
    <name type="common">Almond</name>
    <name type="synonym">Amygdalus dulcis</name>
    <dbReference type="NCBI Taxonomy" id="3755"/>
    <lineage>
        <taxon>Eukaryota</taxon>
        <taxon>Viridiplantae</taxon>
        <taxon>Streptophyta</taxon>
        <taxon>Embryophyta</taxon>
        <taxon>Tracheophyta</taxon>
        <taxon>Spermatophyta</taxon>
        <taxon>Magnoliopsida</taxon>
        <taxon>eudicotyledons</taxon>
        <taxon>Gunneridae</taxon>
        <taxon>Pentapetalae</taxon>
        <taxon>rosids</taxon>
        <taxon>fabids</taxon>
        <taxon>Rosales</taxon>
        <taxon>Rosaceae</taxon>
        <taxon>Amygdaloideae</taxon>
        <taxon>Amygdaleae</taxon>
        <taxon>Prunus</taxon>
    </lineage>
</organism>
<comment type="subcellular location">
    <subcellularLocation>
        <location evidence="8">Nucleus</location>
    </subcellularLocation>
</comment>
<dbReference type="Gramene" id="VVA36456">
    <property type="protein sequence ID" value="VVA36456"/>
    <property type="gene ID" value="Prudul26B001459"/>
</dbReference>
<dbReference type="GO" id="GO:0005634">
    <property type="term" value="C:nucleus"/>
    <property type="evidence" value="ECO:0007669"/>
    <property type="project" value="UniProtKB-SubCell"/>
</dbReference>
<evidence type="ECO:0000259" key="9">
    <source>
        <dbReference type="PROSITE" id="PS50884"/>
    </source>
</evidence>
<dbReference type="OMA" id="HPPQCYP"/>
<evidence type="ECO:0000256" key="6">
    <source>
        <dbReference type="ARBA" id="ARBA00023163"/>
    </source>
</evidence>
<keyword evidence="3" id="KW-0862">Zinc</keyword>
<evidence type="ECO:0000313" key="10">
    <source>
        <dbReference type="EMBL" id="VVA36456.1"/>
    </source>
</evidence>